<dbReference type="InterPro" id="IPR000301">
    <property type="entry name" value="Tetraspanin_animals"/>
</dbReference>
<evidence type="ECO:0000256" key="9">
    <source>
        <dbReference type="ARBA" id="ARBA00022475"/>
    </source>
</evidence>
<feature type="transmembrane region" description="Helical" evidence="22">
    <location>
        <begin position="21"/>
        <end position="49"/>
    </location>
</feature>
<proteinExistence type="inferred from homology"/>
<evidence type="ECO:0000256" key="6">
    <source>
        <dbReference type="ARBA" id="ARBA00004656"/>
    </source>
</evidence>
<dbReference type="GeneID" id="106178482"/>
<dbReference type="GO" id="GO:0031902">
    <property type="term" value="C:late endosome membrane"/>
    <property type="evidence" value="ECO:0007669"/>
    <property type="project" value="UniProtKB-SubCell"/>
</dbReference>
<keyword evidence="8" id="KW-0813">Transport</keyword>
<dbReference type="CDD" id="cd03155">
    <property type="entry name" value="CD151_like_LEL"/>
    <property type="match status" value="1"/>
</dbReference>
<dbReference type="GO" id="GO:0015031">
    <property type="term" value="P:protein transport"/>
    <property type="evidence" value="ECO:0007669"/>
    <property type="project" value="UniProtKB-KW"/>
</dbReference>
<name>A0A1S3K3N3_LINAN</name>
<evidence type="ECO:0000256" key="3">
    <source>
        <dbReference type="ARBA" id="ARBA00004241"/>
    </source>
</evidence>
<dbReference type="RefSeq" id="XP_013417138.1">
    <property type="nucleotide sequence ID" value="XM_013561684.1"/>
</dbReference>
<evidence type="ECO:0000256" key="15">
    <source>
        <dbReference type="ARBA" id="ARBA00023136"/>
    </source>
</evidence>
<feature type="transmembrane region" description="Helical" evidence="22">
    <location>
        <begin position="97"/>
        <end position="121"/>
    </location>
</feature>
<evidence type="ECO:0000256" key="5">
    <source>
        <dbReference type="ARBA" id="ARBA00004651"/>
    </source>
</evidence>
<protein>
    <recommendedName>
        <fullName evidence="22">Tetraspanin</fullName>
    </recommendedName>
</protein>
<dbReference type="GO" id="GO:0030154">
    <property type="term" value="P:cell differentiation"/>
    <property type="evidence" value="ECO:0007669"/>
    <property type="project" value="UniProtKB-ARBA"/>
</dbReference>
<keyword evidence="10" id="KW-0964">Secreted</keyword>
<dbReference type="AlphaFoldDB" id="A0A1S3K3N3"/>
<dbReference type="RefSeq" id="XP_013417143.1">
    <property type="nucleotide sequence ID" value="XM_013561689.1"/>
</dbReference>
<keyword evidence="18" id="KW-0458">Lysosome</keyword>
<dbReference type="InterPro" id="IPR018499">
    <property type="entry name" value="Tetraspanin/Peripherin"/>
</dbReference>
<dbReference type="InterPro" id="IPR008952">
    <property type="entry name" value="Tetraspanin_EC2_sf"/>
</dbReference>
<evidence type="ECO:0000313" key="24">
    <source>
        <dbReference type="RefSeq" id="XP_013417132.1"/>
    </source>
</evidence>
<evidence type="ECO:0000256" key="19">
    <source>
        <dbReference type="ARBA" id="ARBA00023288"/>
    </source>
</evidence>
<dbReference type="GO" id="GO:0005576">
    <property type="term" value="C:extracellular region"/>
    <property type="evidence" value="ECO:0007669"/>
    <property type="project" value="UniProtKB-SubCell"/>
</dbReference>
<evidence type="ECO:0000256" key="20">
    <source>
        <dbReference type="ARBA" id="ARBA00043922"/>
    </source>
</evidence>
<dbReference type="PRINTS" id="PR00259">
    <property type="entry name" value="TMFOUR"/>
</dbReference>
<evidence type="ECO:0000256" key="4">
    <source>
        <dbReference type="ARBA" id="ARBA00004613"/>
    </source>
</evidence>
<evidence type="ECO:0000256" key="1">
    <source>
        <dbReference type="ARBA" id="ARBA00004107"/>
    </source>
</evidence>
<dbReference type="FunFam" id="1.10.1450.10:FF:000019">
    <property type="entry name" value="Tetraspanin"/>
    <property type="match status" value="1"/>
</dbReference>
<evidence type="ECO:0000313" key="29">
    <source>
        <dbReference type="RefSeq" id="XP_013417138.1"/>
    </source>
</evidence>
<evidence type="ECO:0000313" key="33">
    <source>
        <dbReference type="RefSeq" id="XP_013417142.1"/>
    </source>
</evidence>
<evidence type="ECO:0000313" key="30">
    <source>
        <dbReference type="RefSeq" id="XP_013417139.1"/>
    </source>
</evidence>
<dbReference type="RefSeq" id="XP_013417140.1">
    <property type="nucleotide sequence ID" value="XM_013561686.2"/>
</dbReference>
<sequence length="264" mass="30005">MSNLRDQRSKKKFDEGCCGLFFLKYALCTFNIIFWLSGAAILAVGIWTVLARHHYVSLLATSIYPVTTYILIVTGGIAVIMGFIGCYGAIWENRCCLMTYAFFLVLIFLMEAITGVLAYTYQAAIEQELQRSLNKTMMESYQFDMAITNATDDLQQWHKCCGTGSFEDWRYSKWLRSVPTNNTAPDSCCKSTSTGCAVRNHPSNIYYDGCLTKLARYLKGHIIIIGAVGLGMCFVQVFGIIFACCLARRIKEWNEYRYQQPTYM</sequence>
<evidence type="ECO:0000313" key="23">
    <source>
        <dbReference type="Proteomes" id="UP000085678"/>
    </source>
</evidence>
<evidence type="ECO:0000313" key="25">
    <source>
        <dbReference type="RefSeq" id="XP_013417133.1"/>
    </source>
</evidence>
<evidence type="ECO:0000313" key="32">
    <source>
        <dbReference type="RefSeq" id="XP_013417141.1"/>
    </source>
</evidence>
<keyword evidence="15 22" id="KW-0472">Membrane</keyword>
<evidence type="ECO:0000313" key="27">
    <source>
        <dbReference type="RefSeq" id="XP_013417135.1"/>
    </source>
</evidence>
<dbReference type="OrthoDB" id="9993879at2759"/>
<evidence type="ECO:0000256" key="2">
    <source>
        <dbReference type="ARBA" id="ARBA00004223"/>
    </source>
</evidence>
<dbReference type="PANTHER" id="PTHR19282:SF544">
    <property type="entry name" value="TETRASPANIN"/>
    <property type="match status" value="1"/>
</dbReference>
<keyword evidence="9" id="KW-1003">Cell membrane</keyword>
<dbReference type="OMA" id="DSCCKTR"/>
<keyword evidence="19" id="KW-0449">Lipoprotein</keyword>
<dbReference type="GO" id="GO:0005765">
    <property type="term" value="C:lysosomal membrane"/>
    <property type="evidence" value="ECO:0007669"/>
    <property type="project" value="UniProtKB-SubCell"/>
</dbReference>
<dbReference type="RefSeq" id="XP_013417137.1">
    <property type="nucleotide sequence ID" value="XM_013561683.2"/>
</dbReference>
<reference evidence="24 25" key="1">
    <citation type="submission" date="2025-04" db="UniProtKB">
        <authorList>
            <consortium name="RefSeq"/>
        </authorList>
    </citation>
    <scope>IDENTIFICATION</scope>
    <source>
        <tissue evidence="24 25">Gonads</tissue>
    </source>
</reference>
<dbReference type="RefSeq" id="XP_013417141.1">
    <property type="nucleotide sequence ID" value="XM_013561687.2"/>
</dbReference>
<dbReference type="RefSeq" id="XP_013417133.1">
    <property type="nucleotide sequence ID" value="XM_013561679.1"/>
</dbReference>
<comment type="subunit">
    <text evidence="21">Interacts with TIMP1 and ITGB1 and recruits TIMP1 to ITGB1. Interacts with CD9. Identified in a complex with CD9 and ITGB3. Interacts with PMEL. Interacts with KDR/VEGFR2; identified in a complex with ITGB1 and KDR/VEGFR2 and is required to recruit KDR to ITGB1 complexes. Interacts with SYT7.</text>
</comment>
<comment type="similarity">
    <text evidence="7 22">Belongs to the tetraspanin (TM4SF) family.</text>
</comment>
<feature type="transmembrane region" description="Helical" evidence="22">
    <location>
        <begin position="69"/>
        <end position="90"/>
    </location>
</feature>
<evidence type="ECO:0000256" key="21">
    <source>
        <dbReference type="ARBA" id="ARBA00046382"/>
    </source>
</evidence>
<comment type="subcellular location">
    <subcellularLocation>
        <location evidence="5">Cell membrane</location>
        <topology evidence="5">Multi-pass membrane protein</topology>
    </subcellularLocation>
    <subcellularLocation>
        <location evidence="3">Cell surface</location>
    </subcellularLocation>
    <subcellularLocation>
        <location evidence="1">Late endosome membrane</location>
        <topology evidence="1">Multi-pass membrane protein</topology>
    </subcellularLocation>
    <subcellularLocation>
        <location evidence="6">Lysosome membrane</location>
    </subcellularLocation>
    <subcellularLocation>
        <location evidence="2">Melanosome</location>
    </subcellularLocation>
    <subcellularLocation>
        <location evidence="22">Membrane</location>
        <topology evidence="22">Multi-pass membrane protein</topology>
    </subcellularLocation>
    <subcellularLocation>
        <location evidence="4">Secreted</location>
    </subcellularLocation>
</comment>
<evidence type="ECO:0000256" key="22">
    <source>
        <dbReference type="RuleBase" id="RU361218"/>
    </source>
</evidence>
<evidence type="ECO:0000256" key="17">
    <source>
        <dbReference type="ARBA" id="ARBA00023180"/>
    </source>
</evidence>
<evidence type="ECO:0000256" key="14">
    <source>
        <dbReference type="ARBA" id="ARBA00022989"/>
    </source>
</evidence>
<keyword evidence="12" id="KW-0967">Endosome</keyword>
<evidence type="ECO:0000313" key="31">
    <source>
        <dbReference type="RefSeq" id="XP_013417140.1"/>
    </source>
</evidence>
<evidence type="ECO:0000256" key="12">
    <source>
        <dbReference type="ARBA" id="ARBA00022753"/>
    </source>
</evidence>
<dbReference type="RefSeq" id="XP_013417139.1">
    <property type="nucleotide sequence ID" value="XM_013561685.1"/>
</dbReference>
<keyword evidence="11 22" id="KW-0812">Transmembrane</keyword>
<evidence type="ECO:0000313" key="26">
    <source>
        <dbReference type="RefSeq" id="XP_013417134.1"/>
    </source>
</evidence>
<evidence type="ECO:0000313" key="34">
    <source>
        <dbReference type="RefSeq" id="XP_013417143.1"/>
    </source>
</evidence>
<comment type="function">
    <text evidence="20">Functions as a cell surface receptor for TIMP1 and plays a role in the activation of cellular signaling cascades. Plays a role in the activation of ITGB1 and integrin signaling, leading to the activation of AKT, FAK/PTK2 and MAP kinases. Promotes cell survival, reorganization of the actin cytoskeleton, cell adhesion, spreading and migration, via its role in the activation of AKT and FAK/PTK2. Plays a role in VEGFA signaling via its role in regulating the internalization of KDR/VEGFR2. Plays a role in intracellular vesicular transport processes, and is required for normal trafficking of the PMEL luminal domain that is essential for the development and maturation of melanocytes. Plays a role in the adhesion of leukocytes onto endothelial cells via its role in the regulation of SELP trafficking. May play a role in mast cell degranulation in response to Ms4a2/FceRI stimulation, but not in mast cell degranulation in response to other stimuli.</text>
</comment>
<dbReference type="KEGG" id="lak:106178482"/>
<evidence type="ECO:0000256" key="18">
    <source>
        <dbReference type="ARBA" id="ARBA00023228"/>
    </source>
</evidence>
<dbReference type="Gene3D" id="1.10.1450.10">
    <property type="entry name" value="Tetraspanin"/>
    <property type="match status" value="1"/>
</dbReference>
<dbReference type="PANTHER" id="PTHR19282">
    <property type="entry name" value="TETRASPANIN"/>
    <property type="match status" value="1"/>
</dbReference>
<gene>
    <name evidence="24 25 26 27 28 29 30 31 32 33 34" type="primary">LOC106178482</name>
</gene>
<dbReference type="Proteomes" id="UP000085678">
    <property type="component" value="Unplaced"/>
</dbReference>
<evidence type="ECO:0000256" key="10">
    <source>
        <dbReference type="ARBA" id="ARBA00022525"/>
    </source>
</evidence>
<keyword evidence="13" id="KW-0653">Protein transport</keyword>
<dbReference type="PIRSF" id="PIRSF002419">
    <property type="entry name" value="Tetraspanin"/>
    <property type="match status" value="1"/>
</dbReference>
<dbReference type="STRING" id="7574.A0A1S3K3N3"/>
<dbReference type="SUPFAM" id="SSF48652">
    <property type="entry name" value="Tetraspanin"/>
    <property type="match status" value="1"/>
</dbReference>
<keyword evidence="14 22" id="KW-1133">Transmembrane helix</keyword>
<keyword evidence="16" id="KW-0564">Palmitate</keyword>
<keyword evidence="23" id="KW-1185">Reference proteome</keyword>
<dbReference type="Pfam" id="PF00335">
    <property type="entry name" value="Tetraspanin"/>
    <property type="match status" value="1"/>
</dbReference>
<dbReference type="RefSeq" id="XP_013417135.1">
    <property type="nucleotide sequence ID" value="XM_013561681.2"/>
</dbReference>
<organism evidence="23 24">
    <name type="scientific">Lingula anatina</name>
    <name type="common">Brachiopod</name>
    <name type="synonym">Lingula unguis</name>
    <dbReference type="NCBI Taxonomy" id="7574"/>
    <lineage>
        <taxon>Eukaryota</taxon>
        <taxon>Metazoa</taxon>
        <taxon>Spiralia</taxon>
        <taxon>Lophotrochozoa</taxon>
        <taxon>Brachiopoda</taxon>
        <taxon>Linguliformea</taxon>
        <taxon>Lingulata</taxon>
        <taxon>Lingulida</taxon>
        <taxon>Linguloidea</taxon>
        <taxon>Lingulidae</taxon>
        <taxon>Lingula</taxon>
    </lineage>
</organism>
<accession>A0A1S3K3N3</accession>
<feature type="transmembrane region" description="Helical" evidence="22">
    <location>
        <begin position="222"/>
        <end position="247"/>
    </location>
</feature>
<keyword evidence="17" id="KW-0325">Glycoprotein</keyword>
<evidence type="ECO:0000256" key="7">
    <source>
        <dbReference type="ARBA" id="ARBA00006840"/>
    </source>
</evidence>
<evidence type="ECO:0000256" key="11">
    <source>
        <dbReference type="ARBA" id="ARBA00022692"/>
    </source>
</evidence>
<dbReference type="GO" id="GO:0005886">
    <property type="term" value="C:plasma membrane"/>
    <property type="evidence" value="ECO:0007669"/>
    <property type="project" value="UniProtKB-SubCell"/>
</dbReference>
<dbReference type="RefSeq" id="XP_013417134.1">
    <property type="nucleotide sequence ID" value="XM_013561680.1"/>
</dbReference>
<dbReference type="GO" id="GO:0009986">
    <property type="term" value="C:cell surface"/>
    <property type="evidence" value="ECO:0007669"/>
    <property type="project" value="UniProtKB-SubCell"/>
</dbReference>
<evidence type="ECO:0000256" key="8">
    <source>
        <dbReference type="ARBA" id="ARBA00022448"/>
    </source>
</evidence>
<dbReference type="RefSeq" id="XP_013417142.1">
    <property type="nucleotide sequence ID" value="XM_013561688.2"/>
</dbReference>
<evidence type="ECO:0000313" key="28">
    <source>
        <dbReference type="RefSeq" id="XP_013417137.1"/>
    </source>
</evidence>
<evidence type="ECO:0000256" key="16">
    <source>
        <dbReference type="ARBA" id="ARBA00023139"/>
    </source>
</evidence>
<evidence type="ECO:0000256" key="13">
    <source>
        <dbReference type="ARBA" id="ARBA00022927"/>
    </source>
</evidence>
<dbReference type="RefSeq" id="XP_013417132.1">
    <property type="nucleotide sequence ID" value="XM_013561678.2"/>
</dbReference>